<dbReference type="InterPro" id="IPR011335">
    <property type="entry name" value="Restrct_endonuc-II-like"/>
</dbReference>
<reference evidence="3 4" key="1">
    <citation type="submission" date="2020-11" db="EMBL/GenBank/DDBJ databases">
        <title>Treponema Peruensis nv. sp., first commensal Treponema isolated from human feces.</title>
        <authorList>
            <person name="Belkhou C."/>
            <person name="Raes J."/>
        </authorList>
    </citation>
    <scope>NUCLEOTIDE SEQUENCE [LARGE SCALE GENOMIC DNA]</scope>
    <source>
        <strain evidence="3 4">RCC2812</strain>
    </source>
</reference>
<dbReference type="PANTHER" id="PTHR34704:SF1">
    <property type="entry name" value="ATPASE"/>
    <property type="match status" value="1"/>
</dbReference>
<dbReference type="GO" id="GO:0005524">
    <property type="term" value="F:ATP binding"/>
    <property type="evidence" value="ECO:0007669"/>
    <property type="project" value="InterPro"/>
</dbReference>
<dbReference type="EMBL" id="CP064936">
    <property type="protein sequence ID" value="QQA00778.1"/>
    <property type="molecule type" value="Genomic_DNA"/>
</dbReference>
<gene>
    <name evidence="3" type="ORF">IWA51_11050</name>
</gene>
<dbReference type="RefSeq" id="WP_177528368.1">
    <property type="nucleotide sequence ID" value="NZ_CBCSHE010000015.1"/>
</dbReference>
<evidence type="ECO:0000313" key="4">
    <source>
        <dbReference type="Proteomes" id="UP000595224"/>
    </source>
</evidence>
<sequence>MNNQLFYGRQKELQLLDSLYNSKKFEMLILHGRRRVGKSYLLSHFAAQHMENVVYFTGDKSSEKTNVQNFCQELNTVLKAGDYLNSFETWNNVYTFLKDREINERLVLIIDEFTYLYNSNPAYDSGLQNAIDKILKKKNIFLILCGSEVSVIEEIIDDSTKPLYGRKTAEIKLLPFTYKEAAEFFPKYSKEEVLKVYSMVGGIPLYLSLFDDSLSIKENVVKNCLSTTGYLFNEVETLLRMELKETYFYKNIMLAINAGASDFNTIKTKVDEDAAKIAKYLSVLIDLGFVKKEIPCGEKEKTRNTIYSICDNYFAFYFAFIFKHQNMLNGLIAPDLYYDREFTEQKLNTYIGHRFETICESYLKEEFYNGKMPFFAEEVGRWWGNNPVLKKQEEIDILAIDEESAVICECKYTNEPFDEKELDDLNDSALCVRKPNKSFIIFSKNGVTSGVQKRIDGDTNYRIVKLEDLM</sequence>
<dbReference type="Gene3D" id="3.40.50.300">
    <property type="entry name" value="P-loop containing nucleotide triphosphate hydrolases"/>
    <property type="match status" value="1"/>
</dbReference>
<evidence type="ECO:0000313" key="3">
    <source>
        <dbReference type="EMBL" id="QQA00778.1"/>
    </source>
</evidence>
<feature type="domain" description="ATPase" evidence="1">
    <location>
        <begin position="6"/>
        <end position="208"/>
    </location>
</feature>
<dbReference type="InterPro" id="IPR027417">
    <property type="entry name" value="P-loop_NTPase"/>
</dbReference>
<dbReference type="KEGG" id="tper:IWA51_11050"/>
<accession>A0A7T3V4T0</accession>
<dbReference type="SUPFAM" id="SSF52540">
    <property type="entry name" value="P-loop containing nucleoside triphosphate hydrolases"/>
    <property type="match status" value="1"/>
</dbReference>
<proteinExistence type="predicted"/>
<dbReference type="AlphaFoldDB" id="A0A7T3V4T0"/>
<name>A0A7T3V4T0_9SPIR</name>
<dbReference type="PANTHER" id="PTHR34704">
    <property type="entry name" value="ATPASE"/>
    <property type="match status" value="1"/>
</dbReference>
<dbReference type="Pfam" id="PF03008">
    <property type="entry name" value="DUF234"/>
    <property type="match status" value="1"/>
</dbReference>
<dbReference type="InterPro" id="IPR011579">
    <property type="entry name" value="ATPase_dom"/>
</dbReference>
<dbReference type="SUPFAM" id="SSF52980">
    <property type="entry name" value="Restriction endonuclease-like"/>
    <property type="match status" value="1"/>
</dbReference>
<organism evidence="3 4">
    <name type="scientific">Treponema peruense</name>
    <dbReference type="NCBI Taxonomy" id="2787628"/>
    <lineage>
        <taxon>Bacteria</taxon>
        <taxon>Pseudomonadati</taxon>
        <taxon>Spirochaetota</taxon>
        <taxon>Spirochaetia</taxon>
        <taxon>Spirochaetales</taxon>
        <taxon>Treponemataceae</taxon>
        <taxon>Treponema</taxon>
    </lineage>
</organism>
<evidence type="ECO:0000259" key="1">
    <source>
        <dbReference type="Pfam" id="PF01637"/>
    </source>
</evidence>
<protein>
    <submittedName>
        <fullName evidence="3">AAA family ATPase</fullName>
    </submittedName>
</protein>
<dbReference type="Proteomes" id="UP000595224">
    <property type="component" value="Chromosome"/>
</dbReference>
<feature type="domain" description="DUF234" evidence="2">
    <location>
        <begin position="317"/>
        <end position="414"/>
    </location>
</feature>
<dbReference type="InterPro" id="IPR004256">
    <property type="entry name" value="DUF234"/>
</dbReference>
<keyword evidence="4" id="KW-1185">Reference proteome</keyword>
<dbReference type="Pfam" id="PF01637">
    <property type="entry name" value="ATPase_2"/>
    <property type="match status" value="1"/>
</dbReference>
<evidence type="ECO:0000259" key="2">
    <source>
        <dbReference type="Pfam" id="PF03008"/>
    </source>
</evidence>